<organism evidence="1">
    <name type="scientific">marine sediment metagenome</name>
    <dbReference type="NCBI Taxonomy" id="412755"/>
    <lineage>
        <taxon>unclassified sequences</taxon>
        <taxon>metagenomes</taxon>
        <taxon>ecological metagenomes</taxon>
    </lineage>
</organism>
<comment type="caution">
    <text evidence="1">The sequence shown here is derived from an EMBL/GenBank/DDBJ whole genome shotgun (WGS) entry which is preliminary data.</text>
</comment>
<dbReference type="EMBL" id="BARS01037832">
    <property type="protein sequence ID" value="GAG15929.1"/>
    <property type="molecule type" value="Genomic_DNA"/>
</dbReference>
<gene>
    <name evidence="1" type="ORF">S01H1_57961</name>
</gene>
<proteinExistence type="predicted"/>
<dbReference type="Gene3D" id="3.40.50.720">
    <property type="entry name" value="NAD(P)-binding Rossmann-like Domain"/>
    <property type="match status" value="1"/>
</dbReference>
<protein>
    <recommendedName>
        <fullName evidence="2">Gfo/Idh/MocA-like oxidoreductase N-terminal domain-containing protein</fullName>
    </recommendedName>
</protein>
<dbReference type="AlphaFoldDB" id="X0VCR6"/>
<name>X0VCR6_9ZZZZ</name>
<dbReference type="InterPro" id="IPR036291">
    <property type="entry name" value="NAD(P)-bd_dom_sf"/>
</dbReference>
<accession>X0VCR6</accession>
<dbReference type="SUPFAM" id="SSF51735">
    <property type="entry name" value="NAD(P)-binding Rossmann-fold domains"/>
    <property type="match status" value="1"/>
</dbReference>
<sequence length="49" mass="5563">MRGIRVGVLGAGTFAGRFIPLFQAHPMVEDVCFAERLEERRQHTASKYN</sequence>
<feature type="non-terminal residue" evidence="1">
    <location>
        <position position="49"/>
    </location>
</feature>
<evidence type="ECO:0008006" key="2">
    <source>
        <dbReference type="Google" id="ProtNLM"/>
    </source>
</evidence>
<evidence type="ECO:0000313" key="1">
    <source>
        <dbReference type="EMBL" id="GAG15929.1"/>
    </source>
</evidence>
<reference evidence="1" key="1">
    <citation type="journal article" date="2014" name="Front. Microbiol.">
        <title>High frequency of phylogenetically diverse reductive dehalogenase-homologous genes in deep subseafloor sedimentary metagenomes.</title>
        <authorList>
            <person name="Kawai M."/>
            <person name="Futagami T."/>
            <person name="Toyoda A."/>
            <person name="Takaki Y."/>
            <person name="Nishi S."/>
            <person name="Hori S."/>
            <person name="Arai W."/>
            <person name="Tsubouchi T."/>
            <person name="Morono Y."/>
            <person name="Uchiyama I."/>
            <person name="Ito T."/>
            <person name="Fujiyama A."/>
            <person name="Inagaki F."/>
            <person name="Takami H."/>
        </authorList>
    </citation>
    <scope>NUCLEOTIDE SEQUENCE</scope>
    <source>
        <strain evidence="1">Expedition CK06-06</strain>
    </source>
</reference>